<proteinExistence type="predicted"/>
<name>A0AA35ZIS8_LACSI</name>
<accession>A0AA35ZIS8</accession>
<organism evidence="1 2">
    <name type="scientific">Lactuca saligna</name>
    <name type="common">Willowleaf lettuce</name>
    <dbReference type="NCBI Taxonomy" id="75948"/>
    <lineage>
        <taxon>Eukaryota</taxon>
        <taxon>Viridiplantae</taxon>
        <taxon>Streptophyta</taxon>
        <taxon>Embryophyta</taxon>
        <taxon>Tracheophyta</taxon>
        <taxon>Spermatophyta</taxon>
        <taxon>Magnoliopsida</taxon>
        <taxon>eudicotyledons</taxon>
        <taxon>Gunneridae</taxon>
        <taxon>Pentapetalae</taxon>
        <taxon>asterids</taxon>
        <taxon>campanulids</taxon>
        <taxon>Asterales</taxon>
        <taxon>Asteraceae</taxon>
        <taxon>Cichorioideae</taxon>
        <taxon>Cichorieae</taxon>
        <taxon>Lactucinae</taxon>
        <taxon>Lactuca</taxon>
    </lineage>
</organism>
<keyword evidence="2" id="KW-1185">Reference proteome</keyword>
<dbReference type="Proteomes" id="UP001177003">
    <property type="component" value="Chromosome 7"/>
</dbReference>
<evidence type="ECO:0008006" key="3">
    <source>
        <dbReference type="Google" id="ProtNLM"/>
    </source>
</evidence>
<evidence type="ECO:0000313" key="1">
    <source>
        <dbReference type="EMBL" id="CAI9292402.1"/>
    </source>
</evidence>
<dbReference type="AlphaFoldDB" id="A0AA35ZIS8"/>
<dbReference type="EMBL" id="OX465083">
    <property type="protein sequence ID" value="CAI9292402.1"/>
    <property type="molecule type" value="Genomic_DNA"/>
</dbReference>
<protein>
    <recommendedName>
        <fullName evidence="3">FBD domain-containing protein</fullName>
    </recommendedName>
</protein>
<sequence length="118" mass="13779">MIIEFLECFPDLDSLHLIFVKHVYGLNKWHLQEAENINILTRLKKVEFRDFDDEKPILVVARALLEHGNGLEEMVFSWGDEAKFHEMSLETMNQVSNFRKVSSTVQLRFVINPSQADS</sequence>
<reference evidence="1" key="1">
    <citation type="submission" date="2023-04" db="EMBL/GenBank/DDBJ databases">
        <authorList>
            <person name="Vijverberg K."/>
            <person name="Xiong W."/>
            <person name="Schranz E."/>
        </authorList>
    </citation>
    <scope>NUCLEOTIDE SEQUENCE</scope>
</reference>
<evidence type="ECO:0000313" key="2">
    <source>
        <dbReference type="Proteomes" id="UP001177003"/>
    </source>
</evidence>
<gene>
    <name evidence="1" type="ORF">LSALG_LOCUS31479</name>
</gene>